<reference evidence="1" key="1">
    <citation type="journal article" date="2015" name="Nature">
        <title>Complex archaea that bridge the gap between prokaryotes and eukaryotes.</title>
        <authorList>
            <person name="Spang A."/>
            <person name="Saw J.H."/>
            <person name="Jorgensen S.L."/>
            <person name="Zaremba-Niedzwiedzka K."/>
            <person name="Martijn J."/>
            <person name="Lind A.E."/>
            <person name="van Eijk R."/>
            <person name="Schleper C."/>
            <person name="Guy L."/>
            <person name="Ettema T.J."/>
        </authorList>
    </citation>
    <scope>NUCLEOTIDE SEQUENCE</scope>
</reference>
<sequence length="784" mass="84904">MAQKRFGPTLDAGTVIIEKESEKTITASQLGTTGYAGLLDRGKVGKLITTVSKRALLKKTGGFIPDSVLPDNARDFWDHSDGAGTLLLVRITDGNEKVATLDVYDRKTVRNKVIRVDAKNGGSWGSKRDCQVADLAAVPGDITAETTVDLPILFTPIFKDQFKGGTITFTETGITYEIIANDKSDGAAKTTFTVAADSKMVTDFGAGTDPEVTIRNKALDTFGEVQHLAVLFKDSAIAPSTKWGVEIWLNDELVFEQAELSSDPNDVDYFVDKVNNDGNNEYVKLTDLWVGAITADVRPANHFGTVTSATEITAKLLKIGTQVVLVDSSLAVDNTITAFTFGADVIPDTYEVEVTGTGPPTWSMKSLNKQKTHTFPAPTDGAATAADNAKSIGFTVTGVTEVVGEKFTLTVLPLFEDEAIDGKIFFPDESGAPAAGFDITDNTETQATIVTGDLTLAGGIGATPKYRLQFRQQLQDGYDGIAEVDVNDFLTAWDIPTSEFNKTSDQKLGLIKFATPGVTKVLSSGDATTVEKAGIAYGNSKNHMYRSEIPASITDESAAKSHINDTLGRNTHQSVIFPSFADVPDPVLAGRRKQIPITGMVHGREAREARNFDGYHKAAAGIEATLPRIIELPTKDTVLNGEILNPTGIQVVRVKSGNFVIWGDRNPATDPAFNFKHQRELLSHYEHVLQESFDFVIFAINDPIEQPGLIAALQSFFLPEFRKRAVRGTDFEDAVKIKIDGENNTDATRAMGDLNAEITLRLADTVERFIITVSKQGVFEDITV</sequence>
<name>A0A0F9SHR9_9ZZZZ</name>
<dbReference type="EMBL" id="LAZR01001961">
    <property type="protein sequence ID" value="KKN36511.1"/>
    <property type="molecule type" value="Genomic_DNA"/>
</dbReference>
<dbReference type="InterPro" id="IPR052042">
    <property type="entry name" value="Tail_sheath_structural"/>
</dbReference>
<evidence type="ECO:0008006" key="2">
    <source>
        <dbReference type="Google" id="ProtNLM"/>
    </source>
</evidence>
<protein>
    <recommendedName>
        <fullName evidence="2">Tail sheath protein subtilisin-like domain-containing protein</fullName>
    </recommendedName>
</protein>
<evidence type="ECO:0000313" key="1">
    <source>
        <dbReference type="EMBL" id="KKN36511.1"/>
    </source>
</evidence>
<comment type="caution">
    <text evidence="1">The sequence shown here is derived from an EMBL/GenBank/DDBJ whole genome shotgun (WGS) entry which is preliminary data.</text>
</comment>
<proteinExistence type="predicted"/>
<organism evidence="1">
    <name type="scientific">marine sediment metagenome</name>
    <dbReference type="NCBI Taxonomy" id="412755"/>
    <lineage>
        <taxon>unclassified sequences</taxon>
        <taxon>metagenomes</taxon>
        <taxon>ecological metagenomes</taxon>
    </lineage>
</organism>
<accession>A0A0F9SHR9</accession>
<dbReference type="AlphaFoldDB" id="A0A0F9SHR9"/>
<dbReference type="PANTHER" id="PTHR35861">
    <property type="match status" value="1"/>
</dbReference>
<dbReference type="PANTHER" id="PTHR35861:SF2">
    <property type="entry name" value="FELS-2 PROPHAGE PROTEIN"/>
    <property type="match status" value="1"/>
</dbReference>
<gene>
    <name evidence="1" type="ORF">LCGC14_0772970</name>
</gene>